<protein>
    <submittedName>
        <fullName evidence="2">OmpW family protein</fullName>
    </submittedName>
</protein>
<dbReference type="Proteomes" id="UP000248688">
    <property type="component" value="Chromosome"/>
</dbReference>
<dbReference type="OrthoDB" id="1094316at2"/>
<reference evidence="2 3" key="1">
    <citation type="submission" date="2018-06" db="EMBL/GenBank/DDBJ databases">
        <title>Echinicola strongylocentroti sp. nov., isolated from a sea urchin Strongylocentrotus intermedius.</title>
        <authorList>
            <person name="Bae S.S."/>
        </authorList>
    </citation>
    <scope>NUCLEOTIDE SEQUENCE [LARGE SCALE GENOMIC DNA]</scope>
    <source>
        <strain evidence="2 3">MEBiC08714</strain>
    </source>
</reference>
<feature type="signal peptide" evidence="1">
    <location>
        <begin position="1"/>
        <end position="22"/>
    </location>
</feature>
<dbReference type="KEGG" id="est:DN752_00440"/>
<organism evidence="2 3">
    <name type="scientific">Echinicola strongylocentroti</name>
    <dbReference type="NCBI Taxonomy" id="1795355"/>
    <lineage>
        <taxon>Bacteria</taxon>
        <taxon>Pseudomonadati</taxon>
        <taxon>Bacteroidota</taxon>
        <taxon>Cytophagia</taxon>
        <taxon>Cytophagales</taxon>
        <taxon>Cyclobacteriaceae</taxon>
        <taxon>Echinicola</taxon>
    </lineage>
</organism>
<dbReference type="RefSeq" id="WP_112782146.1">
    <property type="nucleotide sequence ID" value="NZ_CP030041.1"/>
</dbReference>
<dbReference type="SUPFAM" id="SSF56925">
    <property type="entry name" value="OMPA-like"/>
    <property type="match status" value="1"/>
</dbReference>
<dbReference type="Gene3D" id="2.40.160.20">
    <property type="match status" value="1"/>
</dbReference>
<dbReference type="EMBL" id="CP030041">
    <property type="protein sequence ID" value="AWW28725.1"/>
    <property type="molecule type" value="Genomic_DNA"/>
</dbReference>
<proteinExistence type="predicted"/>
<dbReference type="Pfam" id="PF03922">
    <property type="entry name" value="OmpW"/>
    <property type="match status" value="1"/>
</dbReference>
<keyword evidence="1" id="KW-0732">Signal</keyword>
<accession>A0A2Z4ID76</accession>
<sequence>MRFIKTLFILFALLLNVQLLKAQGTSQFQVNYTPSLPLGDVADYTGDFSFRGINIAYEYHVSEYLGLGITTGINTYYEDIQGVENVKVNIDGKIVTLSGKRYNYTNSVPILATANYYLSPEGQLRPYVGLGIGGYYVMKWTEIGQYQVRDNGFQFGLAPRVGVLQPLAYGLDLHLAAQYNAGFGEDPFSSVDFMVGFAWKF</sequence>
<feature type="chain" id="PRO_5016306292" evidence="1">
    <location>
        <begin position="23"/>
        <end position="201"/>
    </location>
</feature>
<gene>
    <name evidence="2" type="ORF">DN752_00440</name>
</gene>
<dbReference type="InterPro" id="IPR005618">
    <property type="entry name" value="OMPW"/>
</dbReference>
<evidence type="ECO:0000313" key="3">
    <source>
        <dbReference type="Proteomes" id="UP000248688"/>
    </source>
</evidence>
<keyword evidence="3" id="KW-1185">Reference proteome</keyword>
<dbReference type="InterPro" id="IPR011250">
    <property type="entry name" value="OMP/PagP_B-barrel"/>
</dbReference>
<name>A0A2Z4ID76_9BACT</name>
<dbReference type="AlphaFoldDB" id="A0A2Z4ID76"/>
<evidence type="ECO:0000256" key="1">
    <source>
        <dbReference type="SAM" id="SignalP"/>
    </source>
</evidence>
<evidence type="ECO:0000313" key="2">
    <source>
        <dbReference type="EMBL" id="AWW28725.1"/>
    </source>
</evidence>